<evidence type="ECO:0000256" key="13">
    <source>
        <dbReference type="ARBA" id="ARBA00023136"/>
    </source>
</evidence>
<dbReference type="Proteomes" id="UP001460888">
    <property type="component" value="Unassembled WGS sequence"/>
</dbReference>
<dbReference type="Pfam" id="PF00301">
    <property type="entry name" value="Rubredoxin"/>
    <property type="match status" value="1"/>
</dbReference>
<dbReference type="Pfam" id="PF00487">
    <property type="entry name" value="FA_desaturase"/>
    <property type="match status" value="1"/>
</dbReference>
<evidence type="ECO:0000259" key="16">
    <source>
        <dbReference type="PROSITE" id="PS50903"/>
    </source>
</evidence>
<keyword evidence="6 15" id="KW-0812">Transmembrane</keyword>
<feature type="transmembrane region" description="Helical" evidence="15">
    <location>
        <begin position="190"/>
        <end position="214"/>
    </location>
</feature>
<keyword evidence="10" id="KW-0560">Oxidoreductase</keyword>
<dbReference type="InterPro" id="IPR018527">
    <property type="entry name" value="Rubredoxin_Fe_BS"/>
</dbReference>
<accession>A0ABV2AYR1</accession>
<comment type="similarity">
    <text evidence="2">Belongs to the fatty acid desaturase type 1 family. AlkB subfamily.</text>
</comment>
<feature type="domain" description="Rubredoxin-like" evidence="16">
    <location>
        <begin position="374"/>
        <end position="426"/>
    </location>
</feature>
<comment type="caution">
    <text evidence="17">The sequence shown here is derived from an EMBL/GenBank/DDBJ whole genome shotgun (WGS) entry which is preliminary data.</text>
</comment>
<evidence type="ECO:0000256" key="10">
    <source>
        <dbReference type="ARBA" id="ARBA00023002"/>
    </source>
</evidence>
<dbReference type="PROSITE" id="PS50903">
    <property type="entry name" value="RUBREDOXIN_LIKE"/>
    <property type="match status" value="1"/>
</dbReference>
<feature type="region of interest" description="Disordered" evidence="14">
    <location>
        <begin position="346"/>
        <end position="374"/>
    </location>
</feature>
<dbReference type="Gene3D" id="2.20.28.10">
    <property type="match status" value="1"/>
</dbReference>
<keyword evidence="11" id="KW-0408">Iron</keyword>
<dbReference type="SUPFAM" id="SSF57802">
    <property type="entry name" value="Rubredoxin-like"/>
    <property type="match status" value="1"/>
</dbReference>
<keyword evidence="9 15" id="KW-1133">Transmembrane helix</keyword>
<evidence type="ECO:0000256" key="15">
    <source>
        <dbReference type="SAM" id="Phobius"/>
    </source>
</evidence>
<keyword evidence="4" id="KW-1003">Cell membrane</keyword>
<evidence type="ECO:0000256" key="2">
    <source>
        <dbReference type="ARBA" id="ARBA00010823"/>
    </source>
</evidence>
<name>A0ABV2AYR1_9GAMM</name>
<keyword evidence="12" id="KW-0503">Monooxygenase</keyword>
<evidence type="ECO:0000256" key="11">
    <source>
        <dbReference type="ARBA" id="ARBA00023004"/>
    </source>
</evidence>
<comment type="subcellular location">
    <subcellularLocation>
        <location evidence="1">Cell inner membrane</location>
        <topology evidence="1">Multi-pass membrane protein</topology>
    </subcellularLocation>
</comment>
<dbReference type="PROSITE" id="PS00202">
    <property type="entry name" value="RUBREDOXIN"/>
    <property type="match status" value="1"/>
</dbReference>
<organism evidence="17 18">
    <name type="scientific">Salinisphaera dokdonensis CL-ES53</name>
    <dbReference type="NCBI Taxonomy" id="1304272"/>
    <lineage>
        <taxon>Bacteria</taxon>
        <taxon>Pseudomonadati</taxon>
        <taxon>Pseudomonadota</taxon>
        <taxon>Gammaproteobacteria</taxon>
        <taxon>Salinisphaerales</taxon>
        <taxon>Salinisphaeraceae</taxon>
        <taxon>Salinisphaera</taxon>
    </lineage>
</organism>
<dbReference type="PANTHER" id="PTHR38674:SF1">
    <property type="entry name" value="ALKANE 1-MONOOXYGENASE 1"/>
    <property type="match status" value="1"/>
</dbReference>
<evidence type="ECO:0000256" key="12">
    <source>
        <dbReference type="ARBA" id="ARBA00023033"/>
    </source>
</evidence>
<dbReference type="InterPro" id="IPR005804">
    <property type="entry name" value="FA_desaturase_dom"/>
</dbReference>
<evidence type="ECO:0000256" key="8">
    <source>
        <dbReference type="ARBA" id="ARBA00022982"/>
    </source>
</evidence>
<evidence type="ECO:0000256" key="3">
    <source>
        <dbReference type="ARBA" id="ARBA00022448"/>
    </source>
</evidence>
<keyword evidence="7" id="KW-0479">Metal-binding</keyword>
<sequence>MWFFAPVFLYLLVPIADYWVGEDSSNPDQSVLTQLESDPYYRWCTYLFIPVQYAVTIWAAWLVGTGMLSWVALVGLTWSTSIVSGVAINTAHELGHKKPAIERWFSKIALAPVAYGHFFVEHNKGHHRHVATPHDPASSRMGESFYAFLPRTMGGSLRSAWEIERLRLERSGKSVWSVHNDNLQAWAMTVVLYGTLTVAFGWAVLPFLLIQAFFGAALLEVVNYLEHYGLLRQRAADGRYERCQPRHSWNNNHVVTNVLLYHLQRHSDHHAHPTRRYQALRHFEDAPQLPTGYAGMIVLAFIPPLWFRIMDPRVVAHHRGDLRYANLQPGKRETLFNRYPAPLDAATNDPGLAPADATSQEHVGENPEHPSTSTSRFACVECGYVYDEREGCPSEGFEPGTPWSRIPDSWACPQCAVREKVDFIPAGS</sequence>
<keyword evidence="18" id="KW-1185">Reference proteome</keyword>
<dbReference type="EMBL" id="APND01000002">
    <property type="protein sequence ID" value="MES1928771.1"/>
    <property type="molecule type" value="Genomic_DNA"/>
</dbReference>
<dbReference type="InterPro" id="IPR024935">
    <property type="entry name" value="Rubredoxin_dom"/>
</dbReference>
<keyword evidence="8" id="KW-0249">Electron transport</keyword>
<keyword evidence="3" id="KW-0813">Transport</keyword>
<protein>
    <submittedName>
        <fullName evidence="17">Alkane 1-monooxygenase</fullName>
    </submittedName>
</protein>
<reference evidence="17 18" key="1">
    <citation type="submission" date="2013-03" db="EMBL/GenBank/DDBJ databases">
        <title>Salinisphaera dokdonensis CL-ES53 Genome Sequencing.</title>
        <authorList>
            <person name="Li C."/>
            <person name="Lai Q."/>
            <person name="Shao Z."/>
        </authorList>
    </citation>
    <scope>NUCLEOTIDE SEQUENCE [LARGE SCALE GENOMIC DNA]</scope>
    <source>
        <strain evidence="17 18">CL-ES53</strain>
    </source>
</reference>
<evidence type="ECO:0000256" key="7">
    <source>
        <dbReference type="ARBA" id="ARBA00022723"/>
    </source>
</evidence>
<evidence type="ECO:0000256" key="6">
    <source>
        <dbReference type="ARBA" id="ARBA00022692"/>
    </source>
</evidence>
<dbReference type="PANTHER" id="PTHR38674">
    <property type="entry name" value="ALKANE 1-MONOOXYGENASE 1"/>
    <property type="match status" value="1"/>
</dbReference>
<evidence type="ECO:0000256" key="1">
    <source>
        <dbReference type="ARBA" id="ARBA00004429"/>
    </source>
</evidence>
<evidence type="ECO:0000256" key="9">
    <source>
        <dbReference type="ARBA" id="ARBA00022989"/>
    </source>
</evidence>
<dbReference type="CDD" id="cd00730">
    <property type="entry name" value="rubredoxin"/>
    <property type="match status" value="1"/>
</dbReference>
<evidence type="ECO:0000256" key="4">
    <source>
        <dbReference type="ARBA" id="ARBA00022475"/>
    </source>
</evidence>
<proteinExistence type="inferred from homology"/>
<gene>
    <name evidence="17" type="ORF">SADO_05942</name>
</gene>
<dbReference type="InterPro" id="IPR024934">
    <property type="entry name" value="Rubredoxin-like_dom"/>
</dbReference>
<keyword evidence="5" id="KW-0997">Cell inner membrane</keyword>
<evidence type="ECO:0000256" key="5">
    <source>
        <dbReference type="ARBA" id="ARBA00022519"/>
    </source>
</evidence>
<keyword evidence="13 15" id="KW-0472">Membrane</keyword>
<evidence type="ECO:0000313" key="18">
    <source>
        <dbReference type="Proteomes" id="UP001460888"/>
    </source>
</evidence>
<evidence type="ECO:0000313" key="17">
    <source>
        <dbReference type="EMBL" id="MES1928771.1"/>
    </source>
</evidence>
<dbReference type="InterPro" id="IPR033885">
    <property type="entry name" value="AlkB/XylM"/>
</dbReference>
<dbReference type="PRINTS" id="PR00163">
    <property type="entry name" value="RUBREDOXIN"/>
</dbReference>
<dbReference type="CDD" id="cd03512">
    <property type="entry name" value="Alkane-hydroxylase"/>
    <property type="match status" value="1"/>
</dbReference>
<evidence type="ECO:0000256" key="14">
    <source>
        <dbReference type="SAM" id="MobiDB-lite"/>
    </source>
</evidence>